<dbReference type="Proteomes" id="UP001302367">
    <property type="component" value="Chromosome 10"/>
</dbReference>
<keyword evidence="2" id="KW-1185">Reference proteome</keyword>
<name>A0ABZ0P9H7_CERBT</name>
<dbReference type="EMBL" id="CP134193">
    <property type="protein sequence ID" value="WPB08519.1"/>
    <property type="molecule type" value="Genomic_DNA"/>
</dbReference>
<sequence length="92" mass="9222">MASAAHFKRIVNIRDMADDEYPTVLGEDEDSADTEIGVGQAAVSSGFFGAVALPHAIPSPMTAIGLTTPPSSGGGVRHSTGIAIGFAAPVIG</sequence>
<evidence type="ECO:0000313" key="2">
    <source>
        <dbReference type="Proteomes" id="UP001302367"/>
    </source>
</evidence>
<organism evidence="1 2">
    <name type="scientific">Cercospora beticola</name>
    <name type="common">Sugarbeet leaf spot fungus</name>
    <dbReference type="NCBI Taxonomy" id="122368"/>
    <lineage>
        <taxon>Eukaryota</taxon>
        <taxon>Fungi</taxon>
        <taxon>Dikarya</taxon>
        <taxon>Ascomycota</taxon>
        <taxon>Pezizomycotina</taxon>
        <taxon>Dothideomycetes</taxon>
        <taxon>Dothideomycetidae</taxon>
        <taxon>Mycosphaerellales</taxon>
        <taxon>Mycosphaerellaceae</taxon>
        <taxon>Cercospora</taxon>
    </lineage>
</organism>
<dbReference type="RefSeq" id="XP_065459746.1">
    <property type="nucleotide sequence ID" value="XM_065603674.1"/>
</dbReference>
<reference evidence="1 2" key="1">
    <citation type="submission" date="2023-09" db="EMBL/GenBank/DDBJ databases">
        <title>Complete-Gapless Cercospora beticola genome.</title>
        <authorList>
            <person name="Wyatt N.A."/>
            <person name="Spanner R.E."/>
            <person name="Bolton M.D."/>
        </authorList>
    </citation>
    <scope>NUCLEOTIDE SEQUENCE [LARGE SCALE GENOMIC DNA]</scope>
    <source>
        <strain evidence="1">Cb09-40</strain>
    </source>
</reference>
<gene>
    <name evidence="1" type="ORF">RHO25_013185</name>
</gene>
<proteinExistence type="predicted"/>
<protein>
    <submittedName>
        <fullName evidence="1">Uncharacterized protein</fullName>
    </submittedName>
</protein>
<accession>A0ABZ0P9H7</accession>
<dbReference type="GeneID" id="90644946"/>
<evidence type="ECO:0000313" key="1">
    <source>
        <dbReference type="EMBL" id="WPB08519.1"/>
    </source>
</evidence>